<dbReference type="EMBL" id="JACIDS010000002">
    <property type="protein sequence ID" value="MBB3929999.1"/>
    <property type="molecule type" value="Genomic_DNA"/>
</dbReference>
<keyword evidence="2" id="KW-1185">Reference proteome</keyword>
<dbReference type="AlphaFoldDB" id="A0A840AI23"/>
<gene>
    <name evidence="1" type="ORF">GGR25_001038</name>
</gene>
<dbReference type="Proteomes" id="UP000553963">
    <property type="component" value="Unassembled WGS sequence"/>
</dbReference>
<reference evidence="1 2" key="1">
    <citation type="submission" date="2020-08" db="EMBL/GenBank/DDBJ databases">
        <title>Genomic Encyclopedia of Type Strains, Phase IV (KMG-IV): sequencing the most valuable type-strain genomes for metagenomic binning, comparative biology and taxonomic classification.</title>
        <authorList>
            <person name="Goeker M."/>
        </authorList>
    </citation>
    <scope>NUCLEOTIDE SEQUENCE [LARGE SCALE GENOMIC DNA]</scope>
    <source>
        <strain evidence="1 2">DSM 25966</strain>
    </source>
</reference>
<protein>
    <submittedName>
        <fullName evidence="1">Uncharacterized protein</fullName>
    </submittedName>
</protein>
<accession>A0A840AI23</accession>
<evidence type="ECO:0000313" key="2">
    <source>
        <dbReference type="Proteomes" id="UP000553963"/>
    </source>
</evidence>
<dbReference type="RefSeq" id="WP_246409302.1">
    <property type="nucleotide sequence ID" value="NZ_JACIDS010000002.1"/>
</dbReference>
<comment type="caution">
    <text evidence="1">The sequence shown here is derived from an EMBL/GenBank/DDBJ whole genome shotgun (WGS) entry which is preliminary data.</text>
</comment>
<name>A0A840AI23_9HYPH</name>
<proteinExistence type="predicted"/>
<organism evidence="1 2">
    <name type="scientific">Kaistia hirudinis</name>
    <dbReference type="NCBI Taxonomy" id="1293440"/>
    <lineage>
        <taxon>Bacteria</taxon>
        <taxon>Pseudomonadati</taxon>
        <taxon>Pseudomonadota</taxon>
        <taxon>Alphaproteobacteria</taxon>
        <taxon>Hyphomicrobiales</taxon>
        <taxon>Kaistiaceae</taxon>
        <taxon>Kaistia</taxon>
    </lineage>
</organism>
<evidence type="ECO:0000313" key="1">
    <source>
        <dbReference type="EMBL" id="MBB3929999.1"/>
    </source>
</evidence>
<sequence length="54" mass="5962">MPPKASLNERIAWHLEHARACGCREIPASILAELERRGITPPMRATLARPSSQA</sequence>